<feature type="compositionally biased region" description="Basic and acidic residues" evidence="1">
    <location>
        <begin position="21"/>
        <end position="33"/>
    </location>
</feature>
<dbReference type="InterPro" id="IPR018247">
    <property type="entry name" value="EF_Hand_1_Ca_BS"/>
</dbReference>
<dbReference type="AlphaFoldDB" id="A0A9X2C000"/>
<dbReference type="Gene3D" id="1.10.238.10">
    <property type="entry name" value="EF-hand"/>
    <property type="match status" value="1"/>
</dbReference>
<dbReference type="PROSITE" id="PS00018">
    <property type="entry name" value="EF_HAND_1"/>
    <property type="match status" value="1"/>
</dbReference>
<organism evidence="3 4">
    <name type="scientific">Roseomonas acroporae</name>
    <dbReference type="NCBI Taxonomy" id="2937791"/>
    <lineage>
        <taxon>Bacteria</taxon>
        <taxon>Pseudomonadati</taxon>
        <taxon>Pseudomonadota</taxon>
        <taxon>Alphaproteobacteria</taxon>
        <taxon>Acetobacterales</taxon>
        <taxon>Roseomonadaceae</taxon>
        <taxon>Roseomonas</taxon>
    </lineage>
</organism>
<gene>
    <name evidence="3" type="ORF">M0638_24875</name>
</gene>
<reference evidence="3" key="1">
    <citation type="submission" date="2022-04" db="EMBL/GenBank/DDBJ databases">
        <title>Roseomonas acroporae sp. nov., isolated from coral Acropora digitifera.</title>
        <authorList>
            <person name="Sun H."/>
        </authorList>
    </citation>
    <scope>NUCLEOTIDE SEQUENCE</scope>
    <source>
        <strain evidence="3">NAR14</strain>
    </source>
</reference>
<dbReference type="InterPro" id="IPR002048">
    <property type="entry name" value="EF_hand_dom"/>
</dbReference>
<name>A0A9X2C000_9PROT</name>
<feature type="domain" description="EF-hand" evidence="2">
    <location>
        <begin position="53"/>
        <end position="88"/>
    </location>
</feature>
<accession>A0A9X2C000</accession>
<keyword evidence="4" id="KW-1185">Reference proteome</keyword>
<dbReference type="SUPFAM" id="SSF47473">
    <property type="entry name" value="EF-hand"/>
    <property type="match status" value="1"/>
</dbReference>
<feature type="region of interest" description="Disordered" evidence="1">
    <location>
        <begin position="21"/>
        <end position="72"/>
    </location>
</feature>
<dbReference type="PROSITE" id="PS50222">
    <property type="entry name" value="EF_HAND_2"/>
    <property type="match status" value="1"/>
</dbReference>
<dbReference type="RefSeq" id="WP_248669654.1">
    <property type="nucleotide sequence ID" value="NZ_JALPRX010000134.1"/>
</dbReference>
<dbReference type="Pfam" id="PF13202">
    <property type="entry name" value="EF-hand_5"/>
    <property type="match status" value="2"/>
</dbReference>
<evidence type="ECO:0000256" key="1">
    <source>
        <dbReference type="SAM" id="MobiDB-lite"/>
    </source>
</evidence>
<protein>
    <recommendedName>
        <fullName evidence="2">EF-hand domain-containing protein</fullName>
    </recommendedName>
</protein>
<comment type="caution">
    <text evidence="3">The sequence shown here is derived from an EMBL/GenBank/DDBJ whole genome shotgun (WGS) entry which is preliminary data.</text>
</comment>
<evidence type="ECO:0000313" key="3">
    <source>
        <dbReference type="EMBL" id="MCK8787605.1"/>
    </source>
</evidence>
<evidence type="ECO:0000313" key="4">
    <source>
        <dbReference type="Proteomes" id="UP001139516"/>
    </source>
</evidence>
<sequence length="115" mass="11914">MIGTIIAGAAEVRQRLFEHLNRDASHRDTDGDGRVSAAERAAARQNVPGSGANGPSAFETALRQADSDGDGTVTRRELVAAGRELSDTLQAAALRAQEAMGGVMTQQIGAQQIGA</sequence>
<dbReference type="InterPro" id="IPR011992">
    <property type="entry name" value="EF-hand-dom_pair"/>
</dbReference>
<dbReference type="EMBL" id="JALPRX010000134">
    <property type="protein sequence ID" value="MCK8787605.1"/>
    <property type="molecule type" value="Genomic_DNA"/>
</dbReference>
<dbReference type="GO" id="GO:0005509">
    <property type="term" value="F:calcium ion binding"/>
    <property type="evidence" value="ECO:0007669"/>
    <property type="project" value="InterPro"/>
</dbReference>
<proteinExistence type="predicted"/>
<evidence type="ECO:0000259" key="2">
    <source>
        <dbReference type="PROSITE" id="PS50222"/>
    </source>
</evidence>
<dbReference type="Proteomes" id="UP001139516">
    <property type="component" value="Unassembled WGS sequence"/>
</dbReference>